<dbReference type="EMBL" id="CP095073">
    <property type="protein sequence ID" value="UOQ43794.1"/>
    <property type="molecule type" value="Genomic_DNA"/>
</dbReference>
<protein>
    <submittedName>
        <fullName evidence="1">Uncharacterized protein</fullName>
    </submittedName>
</protein>
<name>A0ABY4EH48_9BACI</name>
<dbReference type="Proteomes" id="UP000831787">
    <property type="component" value="Chromosome"/>
</dbReference>
<evidence type="ECO:0000313" key="2">
    <source>
        <dbReference type="Proteomes" id="UP000831787"/>
    </source>
</evidence>
<sequence length="152" mass="17313">MNEPMYYNYMPYWPGSYPAVQQDYRQMPHPILLSAIQRSPNQIELVYDQPVDLQSATNVSNYWIRNNLDRPADIATLGRNDMMLLPTNSLTPNMAMITPMDNSKQRFILAFNVNATPGVQYTVIPCFVNLEGRTGYGGDNLSPRSENIFTAQ</sequence>
<gene>
    <name evidence="1" type="ORF">MUN89_18220</name>
</gene>
<organism evidence="1 2">
    <name type="scientific">Halobacillus salinarum</name>
    <dbReference type="NCBI Taxonomy" id="2932257"/>
    <lineage>
        <taxon>Bacteria</taxon>
        <taxon>Bacillati</taxon>
        <taxon>Bacillota</taxon>
        <taxon>Bacilli</taxon>
        <taxon>Bacillales</taxon>
        <taxon>Bacillaceae</taxon>
        <taxon>Halobacillus</taxon>
    </lineage>
</organism>
<dbReference type="RefSeq" id="WP_244709244.1">
    <property type="nucleotide sequence ID" value="NZ_CP095073.1"/>
</dbReference>
<accession>A0ABY4EH48</accession>
<reference evidence="1 2" key="1">
    <citation type="submission" date="2022-04" db="EMBL/GenBank/DDBJ databases">
        <title>Halobacillus sp. isolated from saltern.</title>
        <authorList>
            <person name="Won M."/>
            <person name="Lee C.-M."/>
            <person name="Woen H.-Y."/>
            <person name="Kwon S.-W."/>
        </authorList>
    </citation>
    <scope>NUCLEOTIDE SEQUENCE [LARGE SCALE GENOMIC DNA]</scope>
    <source>
        <strain evidence="1 2">SSBR10-3</strain>
    </source>
</reference>
<proteinExistence type="predicted"/>
<evidence type="ECO:0000313" key="1">
    <source>
        <dbReference type="EMBL" id="UOQ43794.1"/>
    </source>
</evidence>
<keyword evidence="2" id="KW-1185">Reference proteome</keyword>